<organism evidence="5 6">
    <name type="scientific">Pacificitalea manganoxidans</name>
    <dbReference type="NCBI Taxonomy" id="1411902"/>
    <lineage>
        <taxon>Bacteria</taxon>
        <taxon>Pseudomonadati</taxon>
        <taxon>Pseudomonadota</taxon>
        <taxon>Alphaproteobacteria</taxon>
        <taxon>Rhodobacterales</taxon>
        <taxon>Paracoccaceae</taxon>
        <taxon>Pacificitalea</taxon>
    </lineage>
</organism>
<dbReference type="InterPro" id="IPR010016">
    <property type="entry name" value="PxpB"/>
</dbReference>
<dbReference type="KEGG" id="cmag:CBW24_01620"/>
<feature type="domain" description="Carboxyltransferase" evidence="4">
    <location>
        <begin position="48"/>
        <end position="251"/>
    </location>
</feature>
<evidence type="ECO:0000256" key="2">
    <source>
        <dbReference type="ARBA" id="ARBA00022801"/>
    </source>
</evidence>
<dbReference type="PANTHER" id="PTHR34698">
    <property type="entry name" value="5-OXOPROLINASE SUBUNIT B"/>
    <property type="match status" value="1"/>
</dbReference>
<keyword evidence="1" id="KW-0547">Nucleotide-binding</keyword>
<proteinExistence type="predicted"/>
<keyword evidence="2" id="KW-0378">Hydrolase</keyword>
<evidence type="ECO:0000256" key="1">
    <source>
        <dbReference type="ARBA" id="ARBA00022741"/>
    </source>
</evidence>
<dbReference type="AlphaFoldDB" id="A0A291LVU2"/>
<dbReference type="SMART" id="SM00796">
    <property type="entry name" value="AHS1"/>
    <property type="match status" value="1"/>
</dbReference>
<dbReference type="GO" id="GO:0005524">
    <property type="term" value="F:ATP binding"/>
    <property type="evidence" value="ECO:0007669"/>
    <property type="project" value="UniProtKB-KW"/>
</dbReference>
<evidence type="ECO:0000313" key="5">
    <source>
        <dbReference type="EMBL" id="ATI40829.1"/>
    </source>
</evidence>
<dbReference type="Gene3D" id="2.40.100.10">
    <property type="entry name" value="Cyclophilin-like"/>
    <property type="match status" value="1"/>
</dbReference>
<dbReference type="Proteomes" id="UP000219050">
    <property type="component" value="Chromosome"/>
</dbReference>
<dbReference type="GO" id="GO:0016787">
    <property type="term" value="F:hydrolase activity"/>
    <property type="evidence" value="ECO:0007669"/>
    <property type="project" value="UniProtKB-KW"/>
</dbReference>
<keyword evidence="6" id="KW-1185">Reference proteome</keyword>
<reference evidence="5 6" key="1">
    <citation type="submission" date="2017-05" db="EMBL/GenBank/DDBJ databases">
        <title>Comparative genomic and metabolic analysis of manganese-oxidizing mechanisms in Celeribater manganoxidans DY25T: its adaption to the environment of polymetallic nodule.</title>
        <authorList>
            <person name="Wang X."/>
        </authorList>
    </citation>
    <scope>NUCLEOTIDE SEQUENCE [LARGE SCALE GENOMIC DNA]</scope>
    <source>
        <strain evidence="5 6">DY25</strain>
    </source>
</reference>
<evidence type="ECO:0000259" key="4">
    <source>
        <dbReference type="SMART" id="SM00796"/>
    </source>
</evidence>
<dbReference type="PANTHER" id="PTHR34698:SF2">
    <property type="entry name" value="5-OXOPROLINASE SUBUNIT B"/>
    <property type="match status" value="1"/>
</dbReference>
<protein>
    <recommendedName>
        <fullName evidence="4">Carboxyltransferase domain-containing protein</fullName>
    </recommendedName>
</protein>
<dbReference type="Pfam" id="PF02682">
    <property type="entry name" value="CT_C_D"/>
    <property type="match status" value="1"/>
</dbReference>
<keyword evidence="3" id="KW-0067">ATP-binding</keyword>
<dbReference type="Gene3D" id="3.30.1360.40">
    <property type="match status" value="1"/>
</dbReference>
<evidence type="ECO:0000313" key="6">
    <source>
        <dbReference type="Proteomes" id="UP000219050"/>
    </source>
</evidence>
<gene>
    <name evidence="5" type="ORF">CBW24_01620</name>
</gene>
<dbReference type="EMBL" id="CP021404">
    <property type="protein sequence ID" value="ATI40829.1"/>
    <property type="molecule type" value="Genomic_DNA"/>
</dbReference>
<dbReference type="SUPFAM" id="SSF160467">
    <property type="entry name" value="PH0987 N-terminal domain-like"/>
    <property type="match status" value="1"/>
</dbReference>
<dbReference type="InterPro" id="IPR003833">
    <property type="entry name" value="CT_C_D"/>
</dbReference>
<dbReference type="InterPro" id="IPR029000">
    <property type="entry name" value="Cyclophilin-like_dom_sf"/>
</dbReference>
<evidence type="ECO:0000256" key="3">
    <source>
        <dbReference type="ARBA" id="ARBA00022840"/>
    </source>
</evidence>
<accession>A0A291LVU2</accession>
<name>A0A291LVU2_9RHOB</name>
<dbReference type="SUPFAM" id="SSF50891">
    <property type="entry name" value="Cyclophilin-like"/>
    <property type="match status" value="1"/>
</dbReference>
<sequence>MRYRHADACADTALLHDHAGGSARQRCPAVCHRGHVERLTMSSAPLTAELLPAGLDAYLVRFALTPDPTAMGAARRFAAALEQTPPEGVEEIAAALVSVLVRLDPAAEREVIRAHLEDLAQAVVKGPLDLPPPTRRWTIPITFGGEAGPQLAQVSAALNLTEDAAVDQVCAADLRVLTIGFAPGQPYIGLMPEAWNLPRMSELNPSVPAGALVVAVRQFVLFGAESATGWQQIGQAAFRSFVPSRTPPMPLRGGDAIRFARASADDIARLTTDNDPMGGARLETL</sequence>